<dbReference type="NCBIfam" id="NF007739">
    <property type="entry name" value="PRK10419.1"/>
    <property type="match status" value="2"/>
</dbReference>
<dbReference type="InterPro" id="IPR013563">
    <property type="entry name" value="Oligopep_ABC_C"/>
</dbReference>
<dbReference type="Pfam" id="PF08352">
    <property type="entry name" value="oligo_HPY"/>
    <property type="match status" value="2"/>
</dbReference>
<proteinExistence type="inferred from homology"/>
<evidence type="ECO:0000259" key="6">
    <source>
        <dbReference type="PROSITE" id="PS50893"/>
    </source>
</evidence>
<dbReference type="InterPro" id="IPR050319">
    <property type="entry name" value="ABC_transp_ATP-bind"/>
</dbReference>
<feature type="domain" description="ABC transporter" evidence="6">
    <location>
        <begin position="12"/>
        <end position="261"/>
    </location>
</feature>
<organism evidence="7 8">
    <name type="scientific">Rhizobium rhizogenes</name>
    <name type="common">Agrobacterium rhizogenes</name>
    <dbReference type="NCBI Taxonomy" id="359"/>
    <lineage>
        <taxon>Bacteria</taxon>
        <taxon>Pseudomonadati</taxon>
        <taxon>Pseudomonadota</taxon>
        <taxon>Alphaproteobacteria</taxon>
        <taxon>Hyphomicrobiales</taxon>
        <taxon>Rhizobiaceae</taxon>
        <taxon>Rhizobium/Agrobacterium group</taxon>
        <taxon>Rhizobium</taxon>
    </lineage>
</organism>
<evidence type="ECO:0000256" key="3">
    <source>
        <dbReference type="ARBA" id="ARBA00022448"/>
    </source>
</evidence>
<evidence type="ECO:0000256" key="2">
    <source>
        <dbReference type="ARBA" id="ARBA00005417"/>
    </source>
</evidence>
<dbReference type="GO" id="GO:0005524">
    <property type="term" value="F:ATP binding"/>
    <property type="evidence" value="ECO:0007669"/>
    <property type="project" value="UniProtKB-KW"/>
</dbReference>
<keyword evidence="4" id="KW-0547">Nucleotide-binding</keyword>
<gene>
    <name evidence="7" type="ORF">DXM27_05975</name>
</gene>
<dbReference type="NCBIfam" id="NF008453">
    <property type="entry name" value="PRK11308.1"/>
    <property type="match status" value="2"/>
</dbReference>
<dbReference type="PANTHER" id="PTHR43776">
    <property type="entry name" value="TRANSPORT ATP-BINDING PROTEIN"/>
    <property type="match status" value="1"/>
</dbReference>
<evidence type="ECO:0000313" key="8">
    <source>
        <dbReference type="Proteomes" id="UP000473658"/>
    </source>
</evidence>
<feature type="domain" description="ABC transporter" evidence="6">
    <location>
        <begin position="291"/>
        <end position="530"/>
    </location>
</feature>
<dbReference type="GO" id="GO:0016887">
    <property type="term" value="F:ATP hydrolysis activity"/>
    <property type="evidence" value="ECO:0007669"/>
    <property type="project" value="InterPro"/>
</dbReference>
<dbReference type="CDD" id="cd03257">
    <property type="entry name" value="ABC_NikE_OppD_transporters"/>
    <property type="match status" value="2"/>
</dbReference>
<evidence type="ECO:0000313" key="7">
    <source>
        <dbReference type="EMBL" id="KAA3503272.1"/>
    </source>
</evidence>
<dbReference type="EMBL" id="QRFF01000002">
    <property type="protein sequence ID" value="KAA3503272.1"/>
    <property type="molecule type" value="Genomic_DNA"/>
</dbReference>
<accession>A0AA88F2B1</accession>
<name>A0AA88F2B1_RHIRH</name>
<dbReference type="PANTHER" id="PTHR43776:SF7">
    <property type="entry name" value="D,D-DIPEPTIDE TRANSPORT ATP-BINDING PROTEIN DDPF-RELATED"/>
    <property type="match status" value="1"/>
</dbReference>
<dbReference type="GO" id="GO:0015833">
    <property type="term" value="P:peptide transport"/>
    <property type="evidence" value="ECO:0007669"/>
    <property type="project" value="InterPro"/>
</dbReference>
<evidence type="ECO:0000256" key="4">
    <source>
        <dbReference type="ARBA" id="ARBA00022741"/>
    </source>
</evidence>
<comment type="subcellular location">
    <subcellularLocation>
        <location evidence="1">Cell inner membrane</location>
        <topology evidence="1">Peripheral membrane protein</topology>
    </subcellularLocation>
</comment>
<comment type="similarity">
    <text evidence="2">Belongs to the ABC transporter superfamily.</text>
</comment>
<dbReference type="SMART" id="SM00382">
    <property type="entry name" value="AAA"/>
    <property type="match status" value="2"/>
</dbReference>
<dbReference type="InterPro" id="IPR003439">
    <property type="entry name" value="ABC_transporter-like_ATP-bd"/>
</dbReference>
<dbReference type="GO" id="GO:0005886">
    <property type="term" value="C:plasma membrane"/>
    <property type="evidence" value="ECO:0007669"/>
    <property type="project" value="UniProtKB-SubCell"/>
</dbReference>
<sequence length="546" mass="59771">MTEKTIQPLLSVRDLSVAFHQGGATSVAVDHVSFDLMPGEVVALVGESGSGKSVTANSILKLLPYPAASHPSGKILFDGKDMLTLPERALRAVRGNDITMIFQEPMTSLNPLHTIERQIGEILELHQAITGAEARARTLELLLQVGIREPEKRLKAYPHELSGGQRQRVMIAMALANRPKLLIADEPTTALDVTVQAQILELLSDLKTKHGMSMLFITHDLGIVRKFADRVCVMTKGKIVETGTVEQVFTDPQHAYTRHLLAAEPKGEPPHSDASKPVVMQGDDIKVWFPIKAGLMRRVVDHVKAVDGIDITLRAGQTVGVVGESGSGKTTLGLALSRLIASEGRISFIGQSIDHYSYEMMKPLRNRLQVVFQDPYGSLSPRMSVGEIVAEGLKVHERSLSADERDTRVATALEEVGLDPATRWRYPHEFSGGQRQRIAIARAMVLKPRFVMLDEPTSALDMSVQAQVVDLLRDLQAKHELAYLFISHDLKVVKALANDLIVMRHGKVVESGAAAEIFASPQQDYTKALLAAAFNIEAVETKAVSQ</sequence>
<dbReference type="PROSITE" id="PS00211">
    <property type="entry name" value="ABC_TRANSPORTER_1"/>
    <property type="match status" value="2"/>
</dbReference>
<dbReference type="InterPro" id="IPR003593">
    <property type="entry name" value="AAA+_ATPase"/>
</dbReference>
<keyword evidence="3" id="KW-0813">Transport</keyword>
<dbReference type="GO" id="GO:0055085">
    <property type="term" value="P:transmembrane transport"/>
    <property type="evidence" value="ECO:0007669"/>
    <property type="project" value="UniProtKB-ARBA"/>
</dbReference>
<dbReference type="FunFam" id="3.40.50.300:FF:000016">
    <property type="entry name" value="Oligopeptide ABC transporter ATP-binding component"/>
    <property type="match status" value="2"/>
</dbReference>
<dbReference type="PROSITE" id="PS50893">
    <property type="entry name" value="ABC_TRANSPORTER_2"/>
    <property type="match status" value="2"/>
</dbReference>
<comment type="caution">
    <text evidence="7">The sequence shown here is derived from an EMBL/GenBank/DDBJ whole genome shotgun (WGS) entry which is preliminary data.</text>
</comment>
<keyword evidence="5 7" id="KW-0067">ATP-binding</keyword>
<dbReference type="SUPFAM" id="SSF52540">
    <property type="entry name" value="P-loop containing nucleoside triphosphate hydrolases"/>
    <property type="match status" value="2"/>
</dbReference>
<reference evidence="7 8" key="1">
    <citation type="submission" date="2018-08" db="EMBL/GenBank/DDBJ databases">
        <title>Crown Gall in kiwifruit.</title>
        <authorList>
            <person name="Visnovsky S.B."/>
            <person name="Pitman A.R."/>
        </authorList>
    </citation>
    <scope>NUCLEOTIDE SEQUENCE [LARGE SCALE GENOMIC DNA]</scope>
    <source>
        <strain evidence="7 8">SBV_302_78_2</strain>
    </source>
</reference>
<dbReference type="Proteomes" id="UP000473658">
    <property type="component" value="Unassembled WGS sequence"/>
</dbReference>
<dbReference type="RefSeq" id="WP_149898271.1">
    <property type="nucleotide sequence ID" value="NZ_QRFF01000002.1"/>
</dbReference>
<protein>
    <submittedName>
        <fullName evidence="7">ABC transporter ATP-binding protein</fullName>
    </submittedName>
</protein>
<evidence type="ECO:0000256" key="1">
    <source>
        <dbReference type="ARBA" id="ARBA00004417"/>
    </source>
</evidence>
<evidence type="ECO:0000256" key="5">
    <source>
        <dbReference type="ARBA" id="ARBA00022840"/>
    </source>
</evidence>
<dbReference type="Gene3D" id="3.40.50.300">
    <property type="entry name" value="P-loop containing nucleotide triphosphate hydrolases"/>
    <property type="match status" value="2"/>
</dbReference>
<dbReference type="Pfam" id="PF00005">
    <property type="entry name" value="ABC_tran"/>
    <property type="match status" value="2"/>
</dbReference>
<dbReference type="InterPro" id="IPR027417">
    <property type="entry name" value="P-loop_NTPase"/>
</dbReference>
<dbReference type="InterPro" id="IPR017871">
    <property type="entry name" value="ABC_transporter-like_CS"/>
</dbReference>
<dbReference type="AlphaFoldDB" id="A0AA88F2B1"/>